<dbReference type="InterPro" id="IPR005511">
    <property type="entry name" value="SMP-30"/>
</dbReference>
<dbReference type="AlphaFoldDB" id="A0AA38IDI3"/>
<evidence type="ECO:0000256" key="12">
    <source>
        <dbReference type="ARBA" id="ARBA00022837"/>
    </source>
</evidence>
<evidence type="ECO:0000256" key="7">
    <source>
        <dbReference type="ARBA" id="ARBA00013227"/>
    </source>
</evidence>
<organism evidence="17 18">
    <name type="scientific">Zophobas morio</name>
    <dbReference type="NCBI Taxonomy" id="2755281"/>
    <lineage>
        <taxon>Eukaryota</taxon>
        <taxon>Metazoa</taxon>
        <taxon>Ecdysozoa</taxon>
        <taxon>Arthropoda</taxon>
        <taxon>Hexapoda</taxon>
        <taxon>Insecta</taxon>
        <taxon>Pterygota</taxon>
        <taxon>Neoptera</taxon>
        <taxon>Endopterygota</taxon>
        <taxon>Coleoptera</taxon>
        <taxon>Polyphaga</taxon>
        <taxon>Cucujiformia</taxon>
        <taxon>Tenebrionidae</taxon>
        <taxon>Zophobas</taxon>
    </lineage>
</organism>
<evidence type="ECO:0000256" key="4">
    <source>
        <dbReference type="ARBA" id="ARBA00001946"/>
    </source>
</evidence>
<evidence type="ECO:0000259" key="16">
    <source>
        <dbReference type="Pfam" id="PF08450"/>
    </source>
</evidence>
<accession>A0AA38IDI3</accession>
<comment type="catalytic activity">
    <reaction evidence="1">
        <text>D-glucono-1,5-lactone + H2O = D-gluconate + H(+)</text>
        <dbReference type="Rhea" id="RHEA:10440"/>
        <dbReference type="ChEBI" id="CHEBI:15377"/>
        <dbReference type="ChEBI" id="CHEBI:15378"/>
        <dbReference type="ChEBI" id="CHEBI:16217"/>
        <dbReference type="ChEBI" id="CHEBI:18391"/>
        <dbReference type="EC" id="3.1.1.17"/>
    </reaction>
</comment>
<keyword evidence="12" id="KW-0106">Calcium</keyword>
<proteinExistence type="inferred from homology"/>
<dbReference type="GO" id="GO:0005737">
    <property type="term" value="C:cytoplasm"/>
    <property type="evidence" value="ECO:0007669"/>
    <property type="project" value="UniProtKB-SubCell"/>
</dbReference>
<sequence>MAKLERVSEGCVLGEAPHWDGATQNLYFVDIYGKSILRYVPSTKKVTKASLAPQSPTFIIPVEGKKNQFIIGANNELKIISWDGESEKISVEEKLSTVERSTQAPNAAFNDAKCDSAGRLWAGTQSLAAELAKTEPVGSLYTYDGKGQLKSQIGGIRVANGLAFNDKTKKMFYIDSLQGTVDQFDFDLSRGTISNRQVWFTLKKLSIPGIPDGMAIDTDGNLWVAVFGGSRVLKVDGNKRETLLDTINIPAEQVTSVAFGGPNLDELYVTTGALEIEGKKLPPPENGATYKITGTGSKGLPGVSFKPL</sequence>
<dbReference type="Gene3D" id="2.120.10.30">
    <property type="entry name" value="TolB, C-terminal domain"/>
    <property type="match status" value="1"/>
</dbReference>
<dbReference type="SUPFAM" id="SSF63829">
    <property type="entry name" value="Calcium-dependent phosphotriesterase"/>
    <property type="match status" value="1"/>
</dbReference>
<evidence type="ECO:0000313" key="17">
    <source>
        <dbReference type="EMBL" id="KAJ3654210.1"/>
    </source>
</evidence>
<evidence type="ECO:0000256" key="2">
    <source>
        <dbReference type="ARBA" id="ARBA00001913"/>
    </source>
</evidence>
<evidence type="ECO:0000256" key="15">
    <source>
        <dbReference type="PIRSR" id="PIRSR605511-2"/>
    </source>
</evidence>
<comment type="cofactor">
    <cofactor evidence="3">
        <name>Mn(2+)</name>
        <dbReference type="ChEBI" id="CHEBI:29035"/>
    </cofactor>
</comment>
<keyword evidence="11" id="KW-0378">Hydrolase</keyword>
<evidence type="ECO:0000256" key="10">
    <source>
        <dbReference type="ARBA" id="ARBA00022723"/>
    </source>
</evidence>
<dbReference type="FunFam" id="2.120.10.30:FF:000027">
    <property type="entry name" value="Regucalcin homologue"/>
    <property type="match status" value="1"/>
</dbReference>
<dbReference type="PANTHER" id="PTHR10907">
    <property type="entry name" value="REGUCALCIN"/>
    <property type="match status" value="1"/>
</dbReference>
<reference evidence="17" key="1">
    <citation type="journal article" date="2023" name="G3 (Bethesda)">
        <title>Whole genome assemblies of Zophobas morio and Tenebrio molitor.</title>
        <authorList>
            <person name="Kaur S."/>
            <person name="Stinson S.A."/>
            <person name="diCenzo G.C."/>
        </authorList>
    </citation>
    <scope>NUCLEOTIDE SEQUENCE</scope>
    <source>
        <strain evidence="17">QUZm001</strain>
    </source>
</reference>
<comment type="cofactor">
    <cofactor evidence="4">
        <name>Mg(2+)</name>
        <dbReference type="ChEBI" id="CHEBI:18420"/>
    </cofactor>
</comment>
<evidence type="ECO:0000256" key="6">
    <source>
        <dbReference type="ARBA" id="ARBA00008853"/>
    </source>
</evidence>
<comment type="cofactor">
    <cofactor evidence="2">
        <name>Ca(2+)</name>
        <dbReference type="ChEBI" id="CHEBI:29108"/>
    </cofactor>
</comment>
<feature type="binding site" evidence="15">
    <location>
        <position position="160"/>
    </location>
    <ligand>
        <name>a divalent metal cation</name>
        <dbReference type="ChEBI" id="CHEBI:60240"/>
    </ligand>
</feature>
<keyword evidence="15" id="KW-0862">Zinc</keyword>
<dbReference type="EMBL" id="JALNTZ010000004">
    <property type="protein sequence ID" value="KAJ3654210.1"/>
    <property type="molecule type" value="Genomic_DNA"/>
</dbReference>
<evidence type="ECO:0000256" key="14">
    <source>
        <dbReference type="PIRSR" id="PIRSR605511-1"/>
    </source>
</evidence>
<comment type="cofactor">
    <cofactor evidence="15">
        <name>Zn(2+)</name>
        <dbReference type="ChEBI" id="CHEBI:29105"/>
    </cofactor>
    <text evidence="15">Binds 1 divalent metal cation per subunit.</text>
</comment>
<dbReference type="GO" id="GO:0019853">
    <property type="term" value="P:L-ascorbic acid biosynthetic process"/>
    <property type="evidence" value="ECO:0007669"/>
    <property type="project" value="TreeGrafter"/>
</dbReference>
<comment type="similarity">
    <text evidence="6">Belongs to the SMP-30/CGR1 family.</text>
</comment>
<dbReference type="InterPro" id="IPR011042">
    <property type="entry name" value="6-blade_b-propeller_TolB-like"/>
</dbReference>
<gene>
    <name evidence="17" type="ORF">Zmor_013413</name>
</gene>
<evidence type="ECO:0000256" key="13">
    <source>
        <dbReference type="ARBA" id="ARBA00032464"/>
    </source>
</evidence>
<feature type="domain" description="SMP-30/Gluconolactonase/LRE-like region" evidence="16">
    <location>
        <begin position="13"/>
        <end position="272"/>
    </location>
</feature>
<dbReference type="PANTHER" id="PTHR10907:SF66">
    <property type="entry name" value="MIP34848P1-RELATED"/>
    <property type="match status" value="1"/>
</dbReference>
<evidence type="ECO:0000256" key="9">
    <source>
        <dbReference type="ARBA" id="ARBA00022490"/>
    </source>
</evidence>
<dbReference type="InterPro" id="IPR013658">
    <property type="entry name" value="SGL"/>
</dbReference>
<dbReference type="GO" id="GO:0004341">
    <property type="term" value="F:gluconolactonase activity"/>
    <property type="evidence" value="ECO:0007669"/>
    <property type="project" value="UniProtKB-EC"/>
</dbReference>
<feature type="binding site" evidence="15">
    <location>
        <position position="110"/>
    </location>
    <ligand>
        <name>substrate</name>
    </ligand>
</feature>
<evidence type="ECO:0000313" key="18">
    <source>
        <dbReference type="Proteomes" id="UP001168821"/>
    </source>
</evidence>
<comment type="caution">
    <text evidence="17">The sequence shown here is derived from an EMBL/GenBank/DDBJ whole genome shotgun (WGS) entry which is preliminary data.</text>
</comment>
<comment type="subcellular location">
    <subcellularLocation>
        <location evidence="5">Cytoplasm</location>
    </subcellularLocation>
</comment>
<evidence type="ECO:0000256" key="11">
    <source>
        <dbReference type="ARBA" id="ARBA00022801"/>
    </source>
</evidence>
<dbReference type="PRINTS" id="PR01790">
    <property type="entry name" value="SMP30FAMILY"/>
</dbReference>
<feature type="binding site" evidence="15">
    <location>
        <position position="212"/>
    </location>
    <ligand>
        <name>a divalent metal cation</name>
        <dbReference type="ChEBI" id="CHEBI:60240"/>
    </ligand>
</feature>
<name>A0AA38IDI3_9CUCU</name>
<keyword evidence="10 15" id="KW-0479">Metal-binding</keyword>
<feature type="binding site" evidence="15">
    <location>
        <position position="15"/>
    </location>
    <ligand>
        <name>a divalent metal cation</name>
        <dbReference type="ChEBI" id="CHEBI:60240"/>
    </ligand>
</feature>
<keyword evidence="18" id="KW-1185">Reference proteome</keyword>
<evidence type="ECO:0000256" key="8">
    <source>
        <dbReference type="ARBA" id="ARBA00016808"/>
    </source>
</evidence>
<evidence type="ECO:0000256" key="1">
    <source>
        <dbReference type="ARBA" id="ARBA00001589"/>
    </source>
</evidence>
<evidence type="ECO:0000256" key="5">
    <source>
        <dbReference type="ARBA" id="ARBA00004496"/>
    </source>
</evidence>
<protein>
    <recommendedName>
        <fullName evidence="8">Regucalcin</fullName>
        <ecNumber evidence="7">3.1.1.17</ecNumber>
    </recommendedName>
    <alternativeName>
        <fullName evidence="13">Gluconolactonase</fullName>
    </alternativeName>
</protein>
<dbReference type="Proteomes" id="UP001168821">
    <property type="component" value="Unassembled WGS sequence"/>
</dbReference>
<evidence type="ECO:0000256" key="3">
    <source>
        <dbReference type="ARBA" id="ARBA00001936"/>
    </source>
</evidence>
<feature type="active site" description="Proton donor/acceptor" evidence="14">
    <location>
        <position position="212"/>
    </location>
</feature>
<dbReference type="GO" id="GO:0005509">
    <property type="term" value="F:calcium ion binding"/>
    <property type="evidence" value="ECO:0007669"/>
    <property type="project" value="TreeGrafter"/>
</dbReference>
<dbReference type="EC" id="3.1.1.17" evidence="7"/>
<keyword evidence="9" id="KW-0963">Cytoplasm</keyword>
<dbReference type="Pfam" id="PF08450">
    <property type="entry name" value="SGL"/>
    <property type="match status" value="1"/>
</dbReference>